<proteinExistence type="predicted"/>
<feature type="region of interest" description="Disordered" evidence="5">
    <location>
        <begin position="212"/>
        <end position="231"/>
    </location>
</feature>
<evidence type="ECO:0000256" key="4">
    <source>
        <dbReference type="PROSITE-ProRule" id="PRU00175"/>
    </source>
</evidence>
<feature type="domain" description="RING-type" evidence="6">
    <location>
        <begin position="379"/>
        <end position="419"/>
    </location>
</feature>
<dbReference type="GO" id="GO:0016567">
    <property type="term" value="P:protein ubiquitination"/>
    <property type="evidence" value="ECO:0007669"/>
    <property type="project" value="TreeGrafter"/>
</dbReference>
<dbReference type="Pfam" id="PF13920">
    <property type="entry name" value="zf-C3HC4_3"/>
    <property type="match status" value="1"/>
</dbReference>
<evidence type="ECO:0000256" key="2">
    <source>
        <dbReference type="ARBA" id="ARBA00022771"/>
    </source>
</evidence>
<dbReference type="VEuPathDB" id="CryptoDB:Cvel_28940"/>
<evidence type="ECO:0000313" key="7">
    <source>
        <dbReference type="EMBL" id="CEM45142.1"/>
    </source>
</evidence>
<keyword evidence="3" id="KW-0862">Zinc</keyword>
<dbReference type="SUPFAM" id="SSF57850">
    <property type="entry name" value="RING/U-box"/>
    <property type="match status" value="1"/>
</dbReference>
<dbReference type="PANTHER" id="PTHR46858">
    <property type="entry name" value="OS05G0521000 PROTEIN"/>
    <property type="match status" value="1"/>
</dbReference>
<gene>
    <name evidence="7" type="ORF">Cvel_28940</name>
</gene>
<dbReference type="InterPro" id="IPR001841">
    <property type="entry name" value="Znf_RING"/>
</dbReference>
<evidence type="ECO:0000256" key="3">
    <source>
        <dbReference type="ARBA" id="ARBA00022833"/>
    </source>
</evidence>
<dbReference type="PROSITE" id="PS50089">
    <property type="entry name" value="ZF_RING_2"/>
    <property type="match status" value="1"/>
</dbReference>
<protein>
    <recommendedName>
        <fullName evidence="6">RING-type domain-containing protein</fullName>
    </recommendedName>
</protein>
<dbReference type="InterPro" id="IPR013083">
    <property type="entry name" value="Znf_RING/FYVE/PHD"/>
</dbReference>
<keyword evidence="2 4" id="KW-0863">Zinc-finger</keyword>
<reference evidence="7" key="1">
    <citation type="submission" date="2014-11" db="EMBL/GenBank/DDBJ databases">
        <authorList>
            <person name="Otto D Thomas"/>
            <person name="Naeem Raeece"/>
        </authorList>
    </citation>
    <scope>NUCLEOTIDE SEQUENCE</scope>
</reference>
<organism evidence="7">
    <name type="scientific">Chromera velia CCMP2878</name>
    <dbReference type="NCBI Taxonomy" id="1169474"/>
    <lineage>
        <taxon>Eukaryota</taxon>
        <taxon>Sar</taxon>
        <taxon>Alveolata</taxon>
        <taxon>Colpodellida</taxon>
        <taxon>Chromeraceae</taxon>
        <taxon>Chromera</taxon>
    </lineage>
</organism>
<name>A0A0G4HLT4_9ALVE</name>
<dbReference type="PANTHER" id="PTHR46858:SF5">
    <property type="entry name" value="E3 UBIQUITIN-PROTEIN LIGASE APD1-RELATED"/>
    <property type="match status" value="1"/>
</dbReference>
<sequence>MGGQSSREYSVPVNEFPLQISVARSSDPGAVISSFAVVRVEWPHGSSAGDYVWLSHDRRNVKYSWCSRGSRSIELRVQREGRHGVTYCRNGGTFSSGRPSSQTIFEVSDIAEDLTCPEVGRPGEPLECGYLFKHPPGFGHFVSLVETSTGRTVRRRQITEQFGTVVFNLPRVSMTCSLNLSADESAETVLLSKKVSFNVLPEPFIGILRLGEKQDPSSSSSSSSTPTQNQSLSFCTMMQPGETIPVMWNFPLQQPADRIVLVPGLGAKRTAGGNAKSVLSQALKGKGKGRQDLRGPSAEGVYSLLLLVNDNNDPDSVGSDNSFFEGECVVVITHLAGKSQLLNLDSSGLSLSTAAACSSSSSAEQSGEENPNVKEFVLCKLCAERPVQIMLQPCGHAGMCEPCGKELQERRKNECPWCRQTIRSHAKLYFP</sequence>
<dbReference type="EMBL" id="CDMZ01003113">
    <property type="protein sequence ID" value="CEM45142.1"/>
    <property type="molecule type" value="Genomic_DNA"/>
</dbReference>
<dbReference type="GO" id="GO:0061630">
    <property type="term" value="F:ubiquitin protein ligase activity"/>
    <property type="evidence" value="ECO:0007669"/>
    <property type="project" value="TreeGrafter"/>
</dbReference>
<dbReference type="Gene3D" id="3.30.40.10">
    <property type="entry name" value="Zinc/RING finger domain, C3HC4 (zinc finger)"/>
    <property type="match status" value="1"/>
</dbReference>
<dbReference type="AlphaFoldDB" id="A0A0G4HLT4"/>
<evidence type="ECO:0000256" key="1">
    <source>
        <dbReference type="ARBA" id="ARBA00022723"/>
    </source>
</evidence>
<keyword evidence="1" id="KW-0479">Metal-binding</keyword>
<dbReference type="GO" id="GO:0008270">
    <property type="term" value="F:zinc ion binding"/>
    <property type="evidence" value="ECO:0007669"/>
    <property type="project" value="UniProtKB-KW"/>
</dbReference>
<accession>A0A0G4HLT4</accession>
<evidence type="ECO:0000259" key="6">
    <source>
        <dbReference type="PROSITE" id="PS50089"/>
    </source>
</evidence>
<evidence type="ECO:0000256" key="5">
    <source>
        <dbReference type="SAM" id="MobiDB-lite"/>
    </source>
</evidence>